<dbReference type="Proteomes" id="UP000291084">
    <property type="component" value="Chromosome 9"/>
</dbReference>
<proteinExistence type="predicted"/>
<evidence type="ECO:0000313" key="2">
    <source>
        <dbReference type="Proteomes" id="UP000291084"/>
    </source>
</evidence>
<evidence type="ECO:0000313" key="1">
    <source>
        <dbReference type="EMBL" id="BAT97151.1"/>
    </source>
</evidence>
<sequence length="100" mass="11419">MFHVKDNGDSWGYGVAVHQVNVIIPQYSGSYHLHLSEADVFTQTTSWSCIECNELVRGHVNNLSSLGDPPLWYKFQAIFTPIFPLPFPCCIENILSWYLN</sequence>
<reference evidence="1 2" key="1">
    <citation type="journal article" date="2015" name="Sci. Rep.">
        <title>The power of single molecule real-time sequencing technology in the de novo assembly of a eukaryotic genome.</title>
        <authorList>
            <person name="Sakai H."/>
            <person name="Naito K."/>
            <person name="Ogiso-Tanaka E."/>
            <person name="Takahashi Y."/>
            <person name="Iseki K."/>
            <person name="Muto C."/>
            <person name="Satou K."/>
            <person name="Teruya K."/>
            <person name="Shiroma A."/>
            <person name="Shimoji M."/>
            <person name="Hirano T."/>
            <person name="Itoh T."/>
            <person name="Kaga A."/>
            <person name="Tomooka N."/>
        </authorList>
    </citation>
    <scope>NUCLEOTIDE SEQUENCE [LARGE SCALE GENOMIC DNA]</scope>
    <source>
        <strain evidence="2">cv. Shumari</strain>
    </source>
</reference>
<name>A0A0S3SWS8_PHAAN</name>
<dbReference type="EMBL" id="AP015042">
    <property type="protein sequence ID" value="BAT97151.1"/>
    <property type="molecule type" value="Genomic_DNA"/>
</dbReference>
<organism evidence="1 2">
    <name type="scientific">Vigna angularis var. angularis</name>
    <dbReference type="NCBI Taxonomy" id="157739"/>
    <lineage>
        <taxon>Eukaryota</taxon>
        <taxon>Viridiplantae</taxon>
        <taxon>Streptophyta</taxon>
        <taxon>Embryophyta</taxon>
        <taxon>Tracheophyta</taxon>
        <taxon>Spermatophyta</taxon>
        <taxon>Magnoliopsida</taxon>
        <taxon>eudicotyledons</taxon>
        <taxon>Gunneridae</taxon>
        <taxon>Pentapetalae</taxon>
        <taxon>rosids</taxon>
        <taxon>fabids</taxon>
        <taxon>Fabales</taxon>
        <taxon>Fabaceae</taxon>
        <taxon>Papilionoideae</taxon>
        <taxon>50 kb inversion clade</taxon>
        <taxon>NPAAA clade</taxon>
        <taxon>indigoferoid/millettioid clade</taxon>
        <taxon>Phaseoleae</taxon>
        <taxon>Vigna</taxon>
    </lineage>
</organism>
<protein>
    <submittedName>
        <fullName evidence="1">Uncharacterized protein</fullName>
    </submittedName>
</protein>
<dbReference type="AlphaFoldDB" id="A0A0S3SWS8"/>
<keyword evidence="2" id="KW-1185">Reference proteome</keyword>
<gene>
    <name evidence="1" type="primary">Vigan.09G051800</name>
    <name evidence="1" type="ORF">VIGAN_09051800</name>
</gene>
<accession>A0A0S3SWS8</accession>